<dbReference type="EMBL" id="AP014854">
    <property type="protein sequence ID" value="BAR97692.1"/>
    <property type="molecule type" value="Genomic_DNA"/>
</dbReference>
<dbReference type="InterPro" id="IPR011055">
    <property type="entry name" value="Dup_hybrid_motif"/>
</dbReference>
<gene>
    <name evidence="11" type="ORF">BV133_99</name>
    <name evidence="12" type="ORF">BVIRIDIS_05660</name>
</gene>
<evidence type="ECO:0000313" key="11">
    <source>
        <dbReference type="EMBL" id="BAR97692.1"/>
    </source>
</evidence>
<dbReference type="KEGG" id="bvr:BVIR_1123"/>
<evidence type="ECO:0000256" key="1">
    <source>
        <dbReference type="ARBA" id="ARBA00001947"/>
    </source>
</evidence>
<evidence type="ECO:0000256" key="7">
    <source>
        <dbReference type="SAM" id="Coils"/>
    </source>
</evidence>
<protein>
    <submittedName>
        <fullName evidence="12">Glycyl-glycine endopeptidase ALE-1</fullName>
        <ecNumber evidence="12">3.4.24.75</ecNumber>
    </submittedName>
    <submittedName>
        <fullName evidence="11">Membrane protein related to metalloendopeptidases</fullName>
    </submittedName>
</protein>
<evidence type="ECO:0000256" key="2">
    <source>
        <dbReference type="ARBA" id="ARBA00022670"/>
    </source>
</evidence>
<dbReference type="InterPro" id="IPR016047">
    <property type="entry name" value="M23ase_b-sheet_dom"/>
</dbReference>
<dbReference type="STRING" id="1079.BVIR_1123"/>
<evidence type="ECO:0000313" key="13">
    <source>
        <dbReference type="Proteomes" id="UP000065734"/>
    </source>
</evidence>
<dbReference type="FunFam" id="2.70.70.10:FF:000006">
    <property type="entry name" value="M23 family peptidase"/>
    <property type="match status" value="1"/>
</dbReference>
<dbReference type="OrthoDB" id="9805070at2"/>
<keyword evidence="6" id="KW-0482">Metalloprotease</keyword>
<dbReference type="CDD" id="cd12797">
    <property type="entry name" value="M23_peptidase"/>
    <property type="match status" value="1"/>
</dbReference>
<proteinExistence type="predicted"/>
<evidence type="ECO:0000256" key="6">
    <source>
        <dbReference type="ARBA" id="ARBA00023049"/>
    </source>
</evidence>
<comment type="cofactor">
    <cofactor evidence="1">
        <name>Zn(2+)</name>
        <dbReference type="ChEBI" id="CHEBI:29105"/>
    </cofactor>
</comment>
<evidence type="ECO:0000256" key="8">
    <source>
        <dbReference type="SAM" id="MobiDB-lite"/>
    </source>
</evidence>
<feature type="compositionally biased region" description="Low complexity" evidence="8">
    <location>
        <begin position="158"/>
        <end position="169"/>
    </location>
</feature>
<evidence type="ECO:0000256" key="4">
    <source>
        <dbReference type="ARBA" id="ARBA00022801"/>
    </source>
</evidence>
<feature type="coiled-coil region" evidence="7">
    <location>
        <begin position="58"/>
        <end position="110"/>
    </location>
</feature>
<reference evidence="13" key="3">
    <citation type="journal article" date="2016" name="Genome Announc.">
        <title>Revised genome sequence of the purple photosynthetic bacterium Blastochloris viridis.</title>
        <authorList>
            <person name="Liu L.N."/>
            <person name="Faulkner M."/>
            <person name="Liu X."/>
            <person name="Huang F."/>
            <person name="Darby A.C."/>
            <person name="Hall N."/>
        </authorList>
    </citation>
    <scope>NUCLEOTIDE SEQUENCE [LARGE SCALE GENOMIC DNA]</scope>
    <source>
        <strain evidence="13">ATCC 19567 / DSM 133 / F</strain>
    </source>
</reference>
<keyword evidence="3" id="KW-0479">Metal-binding</keyword>
<dbReference type="GO" id="GO:0004222">
    <property type="term" value="F:metalloendopeptidase activity"/>
    <property type="evidence" value="ECO:0007669"/>
    <property type="project" value="TreeGrafter"/>
</dbReference>
<evidence type="ECO:0000256" key="9">
    <source>
        <dbReference type="SAM" id="Phobius"/>
    </source>
</evidence>
<reference evidence="11" key="1">
    <citation type="journal article" date="2015" name="Genome Announc.">
        <title>Complete Genome Sequence of the Bacteriochlorophyll b-Producing Photosynthetic Bacterium Blastochloris viridis.</title>
        <authorList>
            <person name="Tsukatani Y."/>
            <person name="Hirose Y."/>
            <person name="Harada J."/>
            <person name="Misawa N."/>
            <person name="Mori K."/>
            <person name="Inoue K."/>
            <person name="Tamiaki H."/>
        </authorList>
    </citation>
    <scope>NUCLEOTIDE SEQUENCE [LARGE SCALE GENOMIC DNA]</scope>
    <source>
        <strain evidence="11">DSM 133</strain>
    </source>
</reference>
<dbReference type="Gene3D" id="2.70.70.10">
    <property type="entry name" value="Glucose Permease (Domain IIA)"/>
    <property type="match status" value="1"/>
</dbReference>
<dbReference type="EMBL" id="LN907867">
    <property type="protein sequence ID" value="CUU41573.1"/>
    <property type="molecule type" value="Genomic_DNA"/>
</dbReference>
<evidence type="ECO:0000313" key="12">
    <source>
        <dbReference type="EMBL" id="CUU41573.1"/>
    </source>
</evidence>
<dbReference type="InterPro" id="IPR050570">
    <property type="entry name" value="Cell_wall_metabolism_enzyme"/>
</dbReference>
<dbReference type="EC" id="3.4.24.75" evidence="12"/>
<keyword evidence="9" id="KW-0472">Membrane</keyword>
<keyword evidence="4 12" id="KW-0378">Hydrolase</keyword>
<dbReference type="GO" id="GO:0006508">
    <property type="term" value="P:proteolysis"/>
    <property type="evidence" value="ECO:0007669"/>
    <property type="project" value="UniProtKB-KW"/>
</dbReference>
<dbReference type="SUPFAM" id="SSF51261">
    <property type="entry name" value="Duplicated hybrid motif"/>
    <property type="match status" value="1"/>
</dbReference>
<dbReference type="Pfam" id="PF01551">
    <property type="entry name" value="Peptidase_M23"/>
    <property type="match status" value="1"/>
</dbReference>
<dbReference type="PANTHER" id="PTHR21666:SF288">
    <property type="entry name" value="CELL DIVISION PROTEIN YTFB"/>
    <property type="match status" value="1"/>
</dbReference>
<reference evidence="12" key="2">
    <citation type="submission" date="2015-11" db="EMBL/GenBank/DDBJ databases">
        <authorList>
            <person name="Zhang Y."/>
            <person name="Guo Z."/>
        </authorList>
    </citation>
    <scope>NUCLEOTIDE SEQUENCE</scope>
    <source>
        <strain evidence="12">1</strain>
    </source>
</reference>
<feature type="region of interest" description="Disordered" evidence="8">
    <location>
        <begin position="115"/>
        <end position="175"/>
    </location>
</feature>
<accession>A0A0H5B6C2</accession>
<feature type="transmembrane region" description="Helical" evidence="9">
    <location>
        <begin position="28"/>
        <end position="49"/>
    </location>
</feature>
<keyword evidence="2" id="KW-0645">Protease</keyword>
<feature type="compositionally biased region" description="Basic and acidic residues" evidence="8">
    <location>
        <begin position="140"/>
        <end position="154"/>
    </location>
</feature>
<evidence type="ECO:0000256" key="3">
    <source>
        <dbReference type="ARBA" id="ARBA00022723"/>
    </source>
</evidence>
<keyword evidence="5" id="KW-0862">Zinc</keyword>
<keyword evidence="9" id="KW-0812">Transmembrane</keyword>
<dbReference type="Proteomes" id="UP000065734">
    <property type="component" value="Chromosome I"/>
</dbReference>
<feature type="domain" description="M23ase beta-sheet core" evidence="10">
    <location>
        <begin position="294"/>
        <end position="387"/>
    </location>
</feature>
<organism evidence="12 13">
    <name type="scientific">Blastochloris viridis</name>
    <name type="common">Rhodopseudomonas viridis</name>
    <dbReference type="NCBI Taxonomy" id="1079"/>
    <lineage>
        <taxon>Bacteria</taxon>
        <taxon>Pseudomonadati</taxon>
        <taxon>Pseudomonadota</taxon>
        <taxon>Alphaproteobacteria</taxon>
        <taxon>Hyphomicrobiales</taxon>
        <taxon>Blastochloridaceae</taxon>
        <taxon>Blastochloris</taxon>
    </lineage>
</organism>
<evidence type="ECO:0000256" key="5">
    <source>
        <dbReference type="ARBA" id="ARBA00022833"/>
    </source>
</evidence>
<dbReference type="AlphaFoldDB" id="A0A0H5B6C2"/>
<dbReference type="PANTHER" id="PTHR21666">
    <property type="entry name" value="PEPTIDASE-RELATED"/>
    <property type="match status" value="1"/>
</dbReference>
<dbReference type="GO" id="GO:0046872">
    <property type="term" value="F:metal ion binding"/>
    <property type="evidence" value="ECO:0007669"/>
    <property type="project" value="UniProtKB-KW"/>
</dbReference>
<evidence type="ECO:0000259" key="10">
    <source>
        <dbReference type="Pfam" id="PF01551"/>
    </source>
</evidence>
<keyword evidence="13" id="KW-1185">Reference proteome</keyword>
<keyword evidence="7" id="KW-0175">Coiled coil</keyword>
<keyword evidence="9" id="KW-1133">Transmembrane helix</keyword>
<dbReference type="RefSeq" id="WP_055036783.1">
    <property type="nucleotide sequence ID" value="NZ_AP014854.2"/>
</dbReference>
<sequence length="403" mass="43500">MSRAHLGYAALSAAPSRGVIVHRHTLALSVGAFALVLAWAVGLSSYVFFRDEVLSGLARRHHDVASAYEDRIAELKDEVEKARTRRLVEHEQFERRIEGLSVRQAAIEQRQQLISALTKPPTPQTRAEAPRPVQPISDTVRLKPAGEREARLESRVTSAAAHPAAPAEHGSAHRLASLHQSLDRAELAQAAALNRIESEAETRSRRMRAVLDDIGLAPSRAATEAPMGGPFVPAAVGATFEAQAARVAAAVDDMRRLEQTVDAVPLRRPIHPDADVTSGFGTRIDPFLRRPALHGGIDFRAETGAPVRATARGRVKEASWQSGFGNMVEVSHDNGLSTVFAHLSAIDVREGDAVVPGQIVGRLGSTGRSTGPHLHYETRIAGEPVDPQRFLRAGVRLGLAEPQ</sequence>
<name>A0A0H5B6C2_BLAVI</name>